<evidence type="ECO:0000313" key="2">
    <source>
        <dbReference type="Proteomes" id="UP000054053"/>
    </source>
</evidence>
<proteinExistence type="predicted"/>
<comment type="caution">
    <text evidence="1">The sequence shown here is derived from an EMBL/GenBank/DDBJ whole genome shotgun (WGS) entry which is preliminary data.</text>
</comment>
<sequence length="291" mass="32882">MGHRQHCLSFNGARLTIRRIAASKPFTLVIGPHRREFIMHSAKVAGLSPALKALVNGPMREGVEGRVEWDFLDDLSFLCFFNYAYTNRYDATKIKADAKPGMSASSNPDLSVTTVLDTKMVVKFDDGQFTSRGWPVRQTSRVKPRKDILSKRAALWTHFCCLKKPRDDPDERNEEAIIAGGELPPEQLVCNAKLYAFADYYGIEDLKVLAYNKLHKDLRDAAECRLRLSNVVSLLQYCCDRPVPDELKELVVLYVACQFDNIWKEEGFQDLLATHGDLSVAIIGELRGLLE</sequence>
<dbReference type="AlphaFoldDB" id="A0A1B5L7J2"/>
<evidence type="ECO:0008006" key="3">
    <source>
        <dbReference type="Google" id="ProtNLM"/>
    </source>
</evidence>
<dbReference type="EMBL" id="BBTG02000029">
    <property type="protein sequence ID" value="GAO19643.1"/>
    <property type="molecule type" value="Genomic_DNA"/>
</dbReference>
<dbReference type="Proteomes" id="UP000054053">
    <property type="component" value="Unassembled WGS sequence"/>
</dbReference>
<reference evidence="2" key="1">
    <citation type="journal article" date="2016" name="Genome Announc.">
        <title>Genome sequence of Ustilaginoidea virens IPU010, a rice pathogenic fungus causing false smut.</title>
        <authorList>
            <person name="Kumagai T."/>
            <person name="Ishii T."/>
            <person name="Terai G."/>
            <person name="Umemura M."/>
            <person name="Machida M."/>
            <person name="Asai K."/>
        </authorList>
    </citation>
    <scope>NUCLEOTIDE SEQUENCE [LARGE SCALE GENOMIC DNA]</scope>
    <source>
        <strain evidence="2">IPU010</strain>
    </source>
</reference>
<accession>A0A1B5L7J2</accession>
<organism evidence="1 2">
    <name type="scientific">Ustilaginoidea virens</name>
    <name type="common">Rice false smut fungus</name>
    <name type="synonym">Villosiclava virens</name>
    <dbReference type="NCBI Taxonomy" id="1159556"/>
    <lineage>
        <taxon>Eukaryota</taxon>
        <taxon>Fungi</taxon>
        <taxon>Dikarya</taxon>
        <taxon>Ascomycota</taxon>
        <taxon>Pezizomycotina</taxon>
        <taxon>Sordariomycetes</taxon>
        <taxon>Hypocreomycetidae</taxon>
        <taxon>Hypocreales</taxon>
        <taxon>Clavicipitaceae</taxon>
        <taxon>Ustilaginoidea</taxon>
    </lineage>
</organism>
<dbReference type="InterPro" id="IPR011333">
    <property type="entry name" value="SKP1/BTB/POZ_sf"/>
</dbReference>
<dbReference type="SUPFAM" id="SSF54695">
    <property type="entry name" value="POZ domain"/>
    <property type="match status" value="1"/>
</dbReference>
<gene>
    <name evidence="1" type="ORF">UVI_02045700</name>
</gene>
<dbReference type="Gene3D" id="3.30.710.10">
    <property type="entry name" value="Potassium Channel Kv1.1, Chain A"/>
    <property type="match status" value="1"/>
</dbReference>
<dbReference type="PANTHER" id="PTHR47843">
    <property type="entry name" value="BTB DOMAIN-CONTAINING PROTEIN-RELATED"/>
    <property type="match status" value="1"/>
</dbReference>
<protein>
    <recommendedName>
        <fullName evidence="3">BTB domain-containing protein</fullName>
    </recommendedName>
</protein>
<name>A0A1B5L7J2_USTVR</name>
<evidence type="ECO:0000313" key="1">
    <source>
        <dbReference type="EMBL" id="GAO19643.1"/>
    </source>
</evidence>